<dbReference type="PIRSF" id="PIRSF004692">
    <property type="entry name" value="KdsD_KpsF"/>
    <property type="match status" value="1"/>
</dbReference>
<feature type="domain" description="SIS" evidence="9">
    <location>
        <begin position="48"/>
        <end position="192"/>
    </location>
</feature>
<evidence type="ECO:0000256" key="6">
    <source>
        <dbReference type="PIRSR" id="PIRSR004692-3"/>
    </source>
</evidence>
<evidence type="ECO:0000313" key="10">
    <source>
        <dbReference type="EMBL" id="MTV29522.1"/>
    </source>
</evidence>
<dbReference type="GO" id="GO:0097367">
    <property type="term" value="F:carbohydrate derivative binding"/>
    <property type="evidence" value="ECO:0007669"/>
    <property type="project" value="InterPro"/>
</dbReference>
<evidence type="ECO:0000256" key="7">
    <source>
        <dbReference type="PROSITE-ProRule" id="PRU00703"/>
    </source>
</evidence>
<dbReference type="Proteomes" id="UP000439113">
    <property type="component" value="Unassembled WGS sequence"/>
</dbReference>
<feature type="domain" description="CBS" evidence="8">
    <location>
        <begin position="282"/>
        <end position="333"/>
    </location>
</feature>
<dbReference type="InterPro" id="IPR004800">
    <property type="entry name" value="KdsD/KpsF-type"/>
</dbReference>
<feature type="site" description="Catalytically relevant" evidence="6">
    <location>
        <position position="67"/>
    </location>
</feature>
<dbReference type="SUPFAM" id="SSF54631">
    <property type="entry name" value="CBS-domain pair"/>
    <property type="match status" value="1"/>
</dbReference>
<feature type="binding site" evidence="5">
    <location>
        <position position="90"/>
    </location>
    <ligand>
        <name>Zn(2+)</name>
        <dbReference type="ChEBI" id="CHEBI:29105"/>
    </ligand>
</feature>
<dbReference type="PANTHER" id="PTHR42745:SF1">
    <property type="entry name" value="ARABINOSE 5-PHOSPHATE ISOMERASE KDSD"/>
    <property type="match status" value="1"/>
</dbReference>
<reference evidence="10 11" key="1">
    <citation type="submission" date="2019-11" db="EMBL/GenBank/DDBJ databases">
        <title>Whole-genome sequence of a Rhodoblastus acidophilus DSM 142.</title>
        <authorList>
            <person name="Kyndt J.A."/>
            <person name="Meyer T.E."/>
        </authorList>
    </citation>
    <scope>NUCLEOTIDE SEQUENCE [LARGE SCALE GENOMIC DNA]</scope>
    <source>
        <strain evidence="10 11">DSM 142</strain>
    </source>
</reference>
<evidence type="ECO:0000256" key="1">
    <source>
        <dbReference type="ARBA" id="ARBA00008165"/>
    </source>
</evidence>
<comment type="similarity">
    <text evidence="1 4">Belongs to the SIS family. GutQ/KpsF subfamily.</text>
</comment>
<dbReference type="SMART" id="SM00116">
    <property type="entry name" value="CBS"/>
    <property type="match status" value="2"/>
</dbReference>
<feature type="domain" description="CBS" evidence="8">
    <location>
        <begin position="217"/>
        <end position="276"/>
    </location>
</feature>
<evidence type="ECO:0000256" key="2">
    <source>
        <dbReference type="ARBA" id="ARBA00022737"/>
    </source>
</evidence>
<dbReference type="EMBL" id="WNKS01000001">
    <property type="protein sequence ID" value="MTV29522.1"/>
    <property type="molecule type" value="Genomic_DNA"/>
</dbReference>
<dbReference type="InterPro" id="IPR000644">
    <property type="entry name" value="CBS_dom"/>
</dbReference>
<evidence type="ECO:0000313" key="11">
    <source>
        <dbReference type="Proteomes" id="UP000439113"/>
    </source>
</evidence>
<dbReference type="AlphaFoldDB" id="A0A6N8DGU8"/>
<dbReference type="PANTHER" id="PTHR42745">
    <property type="match status" value="1"/>
</dbReference>
<dbReference type="GO" id="GO:0005975">
    <property type="term" value="P:carbohydrate metabolic process"/>
    <property type="evidence" value="ECO:0007669"/>
    <property type="project" value="InterPro"/>
</dbReference>
<organism evidence="10 11">
    <name type="scientific">Rhodoblastus acidophilus</name>
    <name type="common">Rhodopseudomonas acidophila</name>
    <dbReference type="NCBI Taxonomy" id="1074"/>
    <lineage>
        <taxon>Bacteria</taxon>
        <taxon>Pseudomonadati</taxon>
        <taxon>Pseudomonadota</taxon>
        <taxon>Alphaproteobacteria</taxon>
        <taxon>Hyphomicrobiales</taxon>
        <taxon>Rhodoblastaceae</taxon>
        <taxon>Rhodoblastus</taxon>
    </lineage>
</organism>
<feature type="site" description="Catalytically relevant" evidence="6">
    <location>
        <position position="160"/>
    </location>
</feature>
<evidence type="ECO:0000256" key="4">
    <source>
        <dbReference type="PIRNR" id="PIRNR004692"/>
    </source>
</evidence>
<dbReference type="InterPro" id="IPR050986">
    <property type="entry name" value="GutQ/KpsF_isomerases"/>
</dbReference>
<dbReference type="Pfam" id="PF01380">
    <property type="entry name" value="SIS"/>
    <property type="match status" value="1"/>
</dbReference>
<dbReference type="CDD" id="cd05014">
    <property type="entry name" value="SIS_Kpsf"/>
    <property type="match status" value="1"/>
</dbReference>
<dbReference type="FunFam" id="3.40.50.10490:FF:000011">
    <property type="entry name" value="Arabinose 5-phosphate isomerase"/>
    <property type="match status" value="1"/>
</dbReference>
<evidence type="ECO:0000259" key="8">
    <source>
        <dbReference type="PROSITE" id="PS51371"/>
    </source>
</evidence>
<dbReference type="PROSITE" id="PS51464">
    <property type="entry name" value="SIS"/>
    <property type="match status" value="1"/>
</dbReference>
<dbReference type="GO" id="GO:0046872">
    <property type="term" value="F:metal ion binding"/>
    <property type="evidence" value="ECO:0007669"/>
    <property type="project" value="UniProtKB-KW"/>
</dbReference>
<dbReference type="InterPro" id="IPR035474">
    <property type="entry name" value="SIS_Kpsf"/>
</dbReference>
<dbReference type="CDD" id="cd04604">
    <property type="entry name" value="CBS_pair_SIS_assoc"/>
    <property type="match status" value="1"/>
</dbReference>
<dbReference type="OrthoDB" id="9762536at2"/>
<dbReference type="Gene3D" id="3.10.580.10">
    <property type="entry name" value="CBS-domain"/>
    <property type="match status" value="1"/>
</dbReference>
<evidence type="ECO:0000259" key="9">
    <source>
        <dbReference type="PROSITE" id="PS51464"/>
    </source>
</evidence>
<evidence type="ECO:0000256" key="5">
    <source>
        <dbReference type="PIRSR" id="PIRSR004692-2"/>
    </source>
</evidence>
<gene>
    <name evidence="10" type="ORF">GJ654_00790</name>
</gene>
<accession>A0A6N8DGU8</accession>
<protein>
    <submittedName>
        <fullName evidence="10">KpsF/GutQ family sugar-phosphate isomerase</fullName>
    </submittedName>
</protein>
<dbReference type="PROSITE" id="PS51371">
    <property type="entry name" value="CBS"/>
    <property type="match status" value="2"/>
</dbReference>
<keyword evidence="5" id="KW-0862">Zinc</keyword>
<sequence length="333" mass="34553">MTELILASRSEAPETIARSISNALDIGVTGLKELRSAAAGPLGADIVAAVKLMHGASGRVIITGMGKSGHIAAKIAATLSSTGTPAFFVHPAEASHGDLGMIARDDVILALSWSGETVELASVIMYSRRFKTPLIAVTSRRDSALGRAADICLQLPAVTEACPHGLAPTTSTLIQLALGDSLAVALLEAKGFSAQDFRTYHPGGSLGGRLKLVSDLMHTGDRLPLVEAEAPMSQAIVTMSTKSFGCLGVIGDAGRLIGMITDGDLRRHMGDGLLKAPAREVMTLAPKTIACNALAASALEIMNESRISALFVVEGDRPVGILHVHDLLRAGVV</sequence>
<proteinExistence type="inferred from homology"/>
<dbReference type="GO" id="GO:0019146">
    <property type="term" value="F:arabinose-5-phosphate isomerase activity"/>
    <property type="evidence" value="ECO:0007669"/>
    <property type="project" value="UniProtKB-ARBA"/>
</dbReference>
<dbReference type="NCBIfam" id="TIGR00393">
    <property type="entry name" value="kpsF"/>
    <property type="match status" value="1"/>
</dbReference>
<dbReference type="SUPFAM" id="SSF53697">
    <property type="entry name" value="SIS domain"/>
    <property type="match status" value="1"/>
</dbReference>
<feature type="site" description="Catalytically relevant" evidence="6">
    <location>
        <position position="201"/>
    </location>
</feature>
<comment type="caution">
    <text evidence="10">The sequence shown here is derived from an EMBL/GenBank/DDBJ whole genome shotgun (WGS) entry which is preliminary data.</text>
</comment>
<feature type="site" description="Catalytically relevant" evidence="6">
    <location>
        <position position="119"/>
    </location>
</feature>
<keyword evidence="3 7" id="KW-0129">CBS domain</keyword>
<dbReference type="InterPro" id="IPR046348">
    <property type="entry name" value="SIS_dom_sf"/>
</dbReference>
<keyword evidence="10" id="KW-0413">Isomerase</keyword>
<dbReference type="Gene3D" id="3.40.50.10490">
    <property type="entry name" value="Glucose-6-phosphate isomerase like protein, domain 1"/>
    <property type="match status" value="1"/>
</dbReference>
<dbReference type="RefSeq" id="WP_155444190.1">
    <property type="nucleotide sequence ID" value="NZ_JAOQNR010000001.1"/>
</dbReference>
<dbReference type="InterPro" id="IPR001347">
    <property type="entry name" value="SIS_dom"/>
</dbReference>
<keyword evidence="2" id="KW-0677">Repeat</keyword>
<evidence type="ECO:0000256" key="3">
    <source>
        <dbReference type="ARBA" id="ARBA00023122"/>
    </source>
</evidence>
<dbReference type="InterPro" id="IPR046342">
    <property type="entry name" value="CBS_dom_sf"/>
</dbReference>
<dbReference type="Pfam" id="PF00571">
    <property type="entry name" value="CBS"/>
    <property type="match status" value="2"/>
</dbReference>
<name>A0A6N8DGU8_RHOAC</name>
<dbReference type="GO" id="GO:1901135">
    <property type="term" value="P:carbohydrate derivative metabolic process"/>
    <property type="evidence" value="ECO:0007669"/>
    <property type="project" value="InterPro"/>
</dbReference>
<keyword evidence="5" id="KW-0479">Metal-binding</keyword>